<feature type="transmembrane region" description="Helical" evidence="9">
    <location>
        <begin position="107"/>
        <end position="130"/>
    </location>
</feature>
<keyword evidence="8 9" id="KW-0472">Membrane</keyword>
<dbReference type="InterPro" id="IPR000515">
    <property type="entry name" value="MetI-like"/>
</dbReference>
<keyword evidence="7 9" id="KW-1133">Transmembrane helix</keyword>
<dbReference type="InterPro" id="IPR035906">
    <property type="entry name" value="MetI-like_sf"/>
</dbReference>
<dbReference type="CDD" id="cd06261">
    <property type="entry name" value="TM_PBP2"/>
    <property type="match status" value="1"/>
</dbReference>
<feature type="transmembrane region" description="Helical" evidence="9">
    <location>
        <begin position="142"/>
        <end position="161"/>
    </location>
</feature>
<dbReference type="PROSITE" id="PS50928">
    <property type="entry name" value="ABC_TM1"/>
    <property type="match status" value="1"/>
</dbReference>
<keyword evidence="3 9" id="KW-0813">Transport</keyword>
<evidence type="ECO:0000256" key="8">
    <source>
        <dbReference type="ARBA" id="ARBA00023136"/>
    </source>
</evidence>
<evidence type="ECO:0000256" key="2">
    <source>
        <dbReference type="ARBA" id="ARBA00009047"/>
    </source>
</evidence>
<name>A0ABT8VEH4_9BACL</name>
<dbReference type="InterPro" id="IPR050901">
    <property type="entry name" value="BP-dep_ABC_trans_perm"/>
</dbReference>
<evidence type="ECO:0000256" key="5">
    <source>
        <dbReference type="ARBA" id="ARBA00022597"/>
    </source>
</evidence>
<evidence type="ECO:0000256" key="9">
    <source>
        <dbReference type="RuleBase" id="RU363032"/>
    </source>
</evidence>
<evidence type="ECO:0000259" key="10">
    <source>
        <dbReference type="PROSITE" id="PS50928"/>
    </source>
</evidence>
<evidence type="ECO:0000256" key="4">
    <source>
        <dbReference type="ARBA" id="ARBA00022475"/>
    </source>
</evidence>
<dbReference type="Gene3D" id="1.10.3720.10">
    <property type="entry name" value="MetI-like"/>
    <property type="match status" value="1"/>
</dbReference>
<feature type="transmembrane region" description="Helical" evidence="9">
    <location>
        <begin position="240"/>
        <end position="261"/>
    </location>
</feature>
<dbReference type="PANTHER" id="PTHR32243">
    <property type="entry name" value="MALTOSE TRANSPORT SYSTEM PERMEASE-RELATED"/>
    <property type="match status" value="1"/>
</dbReference>
<comment type="caution">
    <text evidence="11">The sequence shown here is derived from an EMBL/GenBank/DDBJ whole genome shotgun (WGS) entry which is preliminary data.</text>
</comment>
<sequence length="272" mass="30307">MAAKGLSRLGLYLVVLLISLVMVAPVYILVKISFSNPQEVLTQHPTFLIHEVTFKHWKQVFESGNLWPPLQKSFTVATLTMLVSLAIVVPASYAISRLGKKAKYAYMLSLFFTKMFPVVGIALPISVIFLKWDLLDTGLGLVLAHLIGQLPFMAWILVANFEAIPVDLEEAAAIDGATRMQTLIQVILPVSMQGIAVSAMYVWLNSWNEFTYALYLSLSTKTMPLQIYYYVERGGFFQQAAYATILAIPVIIITFVLQRYLKSDYLGGAVKG</sequence>
<evidence type="ECO:0000256" key="6">
    <source>
        <dbReference type="ARBA" id="ARBA00022692"/>
    </source>
</evidence>
<dbReference type="EMBL" id="JAUMKJ010000026">
    <property type="protein sequence ID" value="MDO3679375.1"/>
    <property type="molecule type" value="Genomic_DNA"/>
</dbReference>
<keyword evidence="12" id="KW-1185">Reference proteome</keyword>
<dbReference type="PANTHER" id="PTHR32243:SF50">
    <property type="entry name" value="MALTOSE_MALTODEXTRIN TRANSPORT SYSTEM PERMEASE PROTEIN MALG"/>
    <property type="match status" value="1"/>
</dbReference>
<organism evidence="11 12">
    <name type="scientific">Paenibacillus ehimensis</name>
    <dbReference type="NCBI Taxonomy" id="79264"/>
    <lineage>
        <taxon>Bacteria</taxon>
        <taxon>Bacillati</taxon>
        <taxon>Bacillota</taxon>
        <taxon>Bacilli</taxon>
        <taxon>Bacillales</taxon>
        <taxon>Paenibacillaceae</taxon>
        <taxon>Paenibacillus</taxon>
    </lineage>
</organism>
<dbReference type="Proteomes" id="UP001168883">
    <property type="component" value="Unassembled WGS sequence"/>
</dbReference>
<proteinExistence type="inferred from homology"/>
<keyword evidence="4" id="KW-1003">Cell membrane</keyword>
<evidence type="ECO:0000313" key="12">
    <source>
        <dbReference type="Proteomes" id="UP001168883"/>
    </source>
</evidence>
<evidence type="ECO:0000256" key="3">
    <source>
        <dbReference type="ARBA" id="ARBA00022448"/>
    </source>
</evidence>
<comment type="subcellular location">
    <subcellularLocation>
        <location evidence="1 9">Cell membrane</location>
        <topology evidence="1 9">Multi-pass membrane protein</topology>
    </subcellularLocation>
</comment>
<dbReference type="RefSeq" id="WP_302879568.1">
    <property type="nucleotide sequence ID" value="NZ_JAUMKJ010000026.1"/>
</dbReference>
<dbReference type="Pfam" id="PF00528">
    <property type="entry name" value="BPD_transp_1"/>
    <property type="match status" value="1"/>
</dbReference>
<evidence type="ECO:0000313" key="11">
    <source>
        <dbReference type="EMBL" id="MDO3679375.1"/>
    </source>
</evidence>
<evidence type="ECO:0000256" key="1">
    <source>
        <dbReference type="ARBA" id="ARBA00004651"/>
    </source>
</evidence>
<reference evidence="11" key="1">
    <citation type="submission" date="2023-07" db="EMBL/GenBank/DDBJ databases">
        <authorList>
            <person name="Aktuganov G."/>
            <person name="Boyko T."/>
            <person name="Delegan Y."/>
            <person name="Galimzianova N."/>
            <person name="Gilvanova E."/>
            <person name="Korobov V."/>
            <person name="Kuzmina L."/>
            <person name="Melentiev A."/>
            <person name="Milman P."/>
            <person name="Ryabova A."/>
            <person name="Stupak E."/>
            <person name="Yasakov T."/>
            <person name="Zharikova N."/>
            <person name="Zhurenko E."/>
        </authorList>
    </citation>
    <scope>NUCLEOTIDE SEQUENCE</scope>
    <source>
        <strain evidence="11">IB-739</strain>
    </source>
</reference>
<feature type="transmembrane region" description="Helical" evidence="9">
    <location>
        <begin position="74"/>
        <end position="95"/>
    </location>
</feature>
<protein>
    <submittedName>
        <fullName evidence="11">Carbohydrate ABC transporter permease</fullName>
    </submittedName>
</protein>
<keyword evidence="5" id="KW-0762">Sugar transport</keyword>
<dbReference type="SUPFAM" id="SSF161098">
    <property type="entry name" value="MetI-like"/>
    <property type="match status" value="1"/>
</dbReference>
<feature type="transmembrane region" description="Helical" evidence="9">
    <location>
        <begin position="182"/>
        <end position="204"/>
    </location>
</feature>
<feature type="transmembrane region" description="Helical" evidence="9">
    <location>
        <begin position="9"/>
        <end position="30"/>
    </location>
</feature>
<comment type="similarity">
    <text evidence="2">Belongs to the binding-protein-dependent transport system permease family. MalFG subfamily.</text>
</comment>
<feature type="domain" description="ABC transmembrane type-1" evidence="10">
    <location>
        <begin position="70"/>
        <end position="257"/>
    </location>
</feature>
<keyword evidence="6 9" id="KW-0812">Transmembrane</keyword>
<gene>
    <name evidence="11" type="ORF">Q3C12_20405</name>
</gene>
<evidence type="ECO:0000256" key="7">
    <source>
        <dbReference type="ARBA" id="ARBA00022989"/>
    </source>
</evidence>
<accession>A0ABT8VEH4</accession>